<evidence type="ECO:0008006" key="3">
    <source>
        <dbReference type="Google" id="ProtNLM"/>
    </source>
</evidence>
<gene>
    <name evidence="1" type="ORF">IEQ44_02320</name>
</gene>
<dbReference type="Proteomes" id="UP000756387">
    <property type="component" value="Unassembled WGS sequence"/>
</dbReference>
<keyword evidence="2" id="KW-1185">Reference proteome</keyword>
<protein>
    <recommendedName>
        <fullName evidence="3">Sulfotransferase family protein</fullName>
    </recommendedName>
</protein>
<reference evidence="1 2" key="1">
    <citation type="submission" date="2020-10" db="EMBL/GenBank/DDBJ databases">
        <title>Nocardioides sp. isolated from sludge.</title>
        <authorList>
            <person name="Zhang X."/>
        </authorList>
    </citation>
    <scope>NUCLEOTIDE SEQUENCE [LARGE SCALE GENOMIC DNA]</scope>
    <source>
        <strain evidence="1 2">Y6</strain>
    </source>
</reference>
<dbReference type="Gene3D" id="3.40.50.300">
    <property type="entry name" value="P-loop containing nucleotide triphosphate hydrolases"/>
    <property type="match status" value="1"/>
</dbReference>
<comment type="caution">
    <text evidence="1">The sequence shown here is derived from an EMBL/GenBank/DDBJ whole genome shotgun (WGS) entry which is preliminary data.</text>
</comment>
<evidence type="ECO:0000313" key="2">
    <source>
        <dbReference type="Proteomes" id="UP000756387"/>
    </source>
</evidence>
<evidence type="ECO:0000313" key="1">
    <source>
        <dbReference type="EMBL" id="MBE7323488.1"/>
    </source>
</evidence>
<dbReference type="EMBL" id="JADCSA010000002">
    <property type="protein sequence ID" value="MBE7323488.1"/>
    <property type="molecule type" value="Genomic_DNA"/>
</dbReference>
<dbReference type="RefSeq" id="WP_193636826.1">
    <property type="nucleotide sequence ID" value="NZ_JADCSA010000002.1"/>
</dbReference>
<name>A0ABR9RPJ1_9ACTN</name>
<proteinExistence type="predicted"/>
<organism evidence="1 2">
    <name type="scientific">Nocardioides malaquae</name>
    <dbReference type="NCBI Taxonomy" id="2773426"/>
    <lineage>
        <taxon>Bacteria</taxon>
        <taxon>Bacillati</taxon>
        <taxon>Actinomycetota</taxon>
        <taxon>Actinomycetes</taxon>
        <taxon>Propionibacteriales</taxon>
        <taxon>Nocardioidaceae</taxon>
        <taxon>Nocardioides</taxon>
    </lineage>
</organism>
<accession>A0ABR9RPJ1</accession>
<dbReference type="SUPFAM" id="SSF52540">
    <property type="entry name" value="P-loop containing nucleoside triphosphate hydrolases"/>
    <property type="match status" value="1"/>
</dbReference>
<dbReference type="InterPro" id="IPR027417">
    <property type="entry name" value="P-loop_NTPase"/>
</dbReference>
<sequence>MSVGGDGRRLVLHVGTMKSGTSHLQGLLFTNQELLARRGVLVPGQVWRDQVDAVAEALGWTGRRAERRGGVWPAMVEQVRSHPGTSIISMEYLARIPVARIEELVAHFPQVRVEAVLTARDLGRNVPAMWQERVKNGSTTSFDDYVRAVRERSEGEGKAFWREQNVVAATRRWVEVLGPDAVTVVTVPAPGAPRDVLWRRFAEAVGVEATGLEDPPLGNESLGAASAELLRRLNTRWDPSAGPTAAEVLKHRLARGILGPHRSLEPAIGFEVPDWLEEISRRTVRRLPELGVRVVGDAADLRAVPSPGTAPHEVALADQLEAATVGLQGLVLKVADLREELRQERARAGHGPKSC</sequence>